<comment type="caution">
    <text evidence="4">The sequence shown here is derived from an EMBL/GenBank/DDBJ whole genome shotgun (WGS) entry which is preliminary data.</text>
</comment>
<feature type="chain" id="PRO_5045120394" description="SnoaL-like domain-containing protein" evidence="2">
    <location>
        <begin position="22"/>
        <end position="210"/>
    </location>
</feature>
<dbReference type="EMBL" id="BTCL01000020">
    <property type="protein sequence ID" value="GMK47462.1"/>
    <property type="molecule type" value="Genomic_DNA"/>
</dbReference>
<proteinExistence type="predicted"/>
<name>A0ABQ6NTL4_9BACL</name>
<dbReference type="CDD" id="cd00531">
    <property type="entry name" value="NTF2_like"/>
    <property type="match status" value="1"/>
</dbReference>
<evidence type="ECO:0000256" key="2">
    <source>
        <dbReference type="SAM" id="SignalP"/>
    </source>
</evidence>
<evidence type="ECO:0000313" key="4">
    <source>
        <dbReference type="EMBL" id="GMK47462.1"/>
    </source>
</evidence>
<protein>
    <recommendedName>
        <fullName evidence="3">SnoaL-like domain-containing protein</fullName>
    </recommendedName>
</protein>
<dbReference type="SUPFAM" id="SSF54427">
    <property type="entry name" value="NTF2-like"/>
    <property type="match status" value="1"/>
</dbReference>
<evidence type="ECO:0000259" key="3">
    <source>
        <dbReference type="Pfam" id="PF13577"/>
    </source>
</evidence>
<dbReference type="Proteomes" id="UP001285921">
    <property type="component" value="Unassembled WGS sequence"/>
</dbReference>
<dbReference type="Pfam" id="PF13577">
    <property type="entry name" value="SnoaL_4"/>
    <property type="match status" value="1"/>
</dbReference>
<gene>
    <name evidence="4" type="ORF">PghCCS26_45920</name>
</gene>
<organism evidence="4 5">
    <name type="scientific">Paenibacillus glycanilyticus</name>
    <dbReference type="NCBI Taxonomy" id="126569"/>
    <lineage>
        <taxon>Bacteria</taxon>
        <taxon>Bacillati</taxon>
        <taxon>Bacillota</taxon>
        <taxon>Bacilli</taxon>
        <taxon>Bacillales</taxon>
        <taxon>Paenibacillaceae</taxon>
        <taxon>Paenibacillus</taxon>
    </lineage>
</organism>
<evidence type="ECO:0000256" key="1">
    <source>
        <dbReference type="SAM" id="MobiDB-lite"/>
    </source>
</evidence>
<feature type="compositionally biased region" description="Polar residues" evidence="1">
    <location>
        <begin position="196"/>
        <end position="210"/>
    </location>
</feature>
<evidence type="ECO:0000313" key="5">
    <source>
        <dbReference type="Proteomes" id="UP001285921"/>
    </source>
</evidence>
<keyword evidence="5" id="KW-1185">Reference proteome</keyword>
<dbReference type="Gene3D" id="3.10.450.50">
    <property type="match status" value="1"/>
</dbReference>
<feature type="region of interest" description="Disordered" evidence="1">
    <location>
        <begin position="191"/>
        <end position="210"/>
    </location>
</feature>
<dbReference type="RefSeq" id="WP_317981420.1">
    <property type="nucleotide sequence ID" value="NZ_BTCL01000020.1"/>
</dbReference>
<reference evidence="4 5" key="1">
    <citation type="submission" date="2023-05" db="EMBL/GenBank/DDBJ databases">
        <title>Draft genome of Paenibacillus sp. CCS26.</title>
        <authorList>
            <person name="Akita H."/>
            <person name="Shinto Y."/>
            <person name="Kimura Z."/>
        </authorList>
    </citation>
    <scope>NUCLEOTIDE SEQUENCE [LARGE SCALE GENOMIC DNA]</scope>
    <source>
        <strain evidence="4 5">CCS26</strain>
    </source>
</reference>
<dbReference type="InterPro" id="IPR032710">
    <property type="entry name" value="NTF2-like_dom_sf"/>
</dbReference>
<sequence>MNNKKLFTSAILGAAILTLFATGCSNQNNSKVSAQAQDSSIQQAAKITELEEKYQKLEDMEQIRQLKARYFRFTDEKKWKELGELFTSDAKIVADGQDFTKLGGPGFAKMIGDLVGDKAPTTHHGHMPEIEMIDKNNAKAVWAMEDMLTFPEGKNSPPGHRGYGQYHETYRKENGVWKISSMKLTRFRMDPLPNWKPNTDPVTGQPLTGK</sequence>
<accession>A0ABQ6NTL4</accession>
<dbReference type="PROSITE" id="PS51257">
    <property type="entry name" value="PROKAR_LIPOPROTEIN"/>
    <property type="match status" value="1"/>
</dbReference>
<feature type="domain" description="SnoaL-like" evidence="3">
    <location>
        <begin position="55"/>
        <end position="183"/>
    </location>
</feature>
<keyword evidence="2" id="KW-0732">Signal</keyword>
<feature type="signal peptide" evidence="2">
    <location>
        <begin position="1"/>
        <end position="21"/>
    </location>
</feature>
<dbReference type="InterPro" id="IPR037401">
    <property type="entry name" value="SnoaL-like"/>
</dbReference>